<evidence type="ECO:0000256" key="2">
    <source>
        <dbReference type="ARBA" id="ARBA00022692"/>
    </source>
</evidence>
<dbReference type="InterPro" id="IPR027417">
    <property type="entry name" value="P-loop_NTPase"/>
</dbReference>
<comment type="caution">
    <text evidence="10">The sequence shown here is derived from an EMBL/GenBank/DDBJ whole genome shotgun (WGS) entry which is preliminary data.</text>
</comment>
<dbReference type="Pfam" id="PF00005">
    <property type="entry name" value="ABC_tran"/>
    <property type="match status" value="1"/>
</dbReference>
<dbReference type="PROSITE" id="PS50893">
    <property type="entry name" value="ABC_TRANSPORTER_2"/>
    <property type="match status" value="1"/>
</dbReference>
<evidence type="ECO:0000256" key="7">
    <source>
        <dbReference type="SAM" id="Phobius"/>
    </source>
</evidence>
<dbReference type="GO" id="GO:0005886">
    <property type="term" value="C:plasma membrane"/>
    <property type="evidence" value="ECO:0007669"/>
    <property type="project" value="UniProtKB-SubCell"/>
</dbReference>
<dbReference type="InterPro" id="IPR011527">
    <property type="entry name" value="ABC1_TM_dom"/>
</dbReference>
<dbReference type="InterPro" id="IPR039421">
    <property type="entry name" value="Type_1_exporter"/>
</dbReference>
<comment type="subcellular location">
    <subcellularLocation>
        <location evidence="1">Cell membrane</location>
        <topology evidence="1">Multi-pass membrane protein</topology>
    </subcellularLocation>
</comment>
<dbReference type="GO" id="GO:0005524">
    <property type="term" value="F:ATP binding"/>
    <property type="evidence" value="ECO:0007669"/>
    <property type="project" value="UniProtKB-KW"/>
</dbReference>
<dbReference type="PANTHER" id="PTHR43394">
    <property type="entry name" value="ATP-DEPENDENT PERMEASE MDL1, MITOCHONDRIAL"/>
    <property type="match status" value="1"/>
</dbReference>
<dbReference type="GO" id="GO:0016887">
    <property type="term" value="F:ATP hydrolysis activity"/>
    <property type="evidence" value="ECO:0007669"/>
    <property type="project" value="InterPro"/>
</dbReference>
<dbReference type="PROSITE" id="PS00211">
    <property type="entry name" value="ABC_TRANSPORTER_1"/>
    <property type="match status" value="1"/>
</dbReference>
<evidence type="ECO:0000256" key="1">
    <source>
        <dbReference type="ARBA" id="ARBA00004651"/>
    </source>
</evidence>
<feature type="domain" description="ABC transmembrane type-1" evidence="9">
    <location>
        <begin position="36"/>
        <end position="312"/>
    </location>
</feature>
<dbReference type="PROSITE" id="PS50929">
    <property type="entry name" value="ABC_TM1F"/>
    <property type="match status" value="1"/>
</dbReference>
<dbReference type="KEGG" id="cthd:CDO33_19325"/>
<sequence length="597" mass="67180">MKSVEKSKKPNVIKVVIKLLPMAFTAAPLLFVISQLLGIIHSVSWGAIPLFTQRFFDSAMLLVSKENSLSSVILALIALGGVHLASQILNGVTNFMFEIYEEKASSKMSQRIHDKMSRISPVCFEDTNMLDDINKAEQGKSNAVWFVSLFLTIFTFYVPYFAFMASYLFSLKPILAISIVIVFIPTALTQLIRSKVFAKLEDKSAPIRREYEYYESCIVGREYFKETRLLGGFSYFKKLYRDSLVLMNRLKFRADVKTNLCELGMKLVTVAGYFGVLWLLFDAMMKKEITVGAFTAVFSSIGMLFGIMEEIVCRHIGNMAQNMGTTQNFINFLSIDERKGMDVEIPEDTDIHLKNVSFSYPGAEEQAIKDVSFTIRKGETIAIVGENGSGKSTLIRLITGLYLPDSGDVLYGDINTRDISMKSLFGKMSAVFQKFQKYQLTLRENITISQINREAAPEAELDAVAGMSGFSKDDADFTSGYDTMLSREFDGVDLSGGQWQRIAIARGLFRTHNLVVLDEPTAAIDPLEETQVYNRFANISRDKTAIIVTHRLGSVKLADRIVVLEKGRLAEIGTHEELMKNNGEYARLYAAQEQWYR</sequence>
<keyword evidence="5 7" id="KW-1133">Transmembrane helix</keyword>
<dbReference type="CDD" id="cd03228">
    <property type="entry name" value="ABCC_MRP_Like"/>
    <property type="match status" value="1"/>
</dbReference>
<name>A0A2K2FPV7_9CLOT</name>
<gene>
    <name evidence="10" type="ORF">CDQ84_03980</name>
</gene>
<evidence type="ECO:0000256" key="5">
    <source>
        <dbReference type="ARBA" id="ARBA00022989"/>
    </source>
</evidence>
<evidence type="ECO:0008006" key="12">
    <source>
        <dbReference type="Google" id="ProtNLM"/>
    </source>
</evidence>
<dbReference type="EMBL" id="NIOJ01000006">
    <property type="protein sequence ID" value="PNU00817.1"/>
    <property type="molecule type" value="Genomic_DNA"/>
</dbReference>
<reference evidence="10 11" key="1">
    <citation type="submission" date="2017-06" db="EMBL/GenBank/DDBJ databases">
        <title>Investigating the central metabolism of Clostridium thermosuccinogenes.</title>
        <authorList>
            <person name="Koendjbiharie J.G."/>
            <person name="van Kranenburg R."/>
        </authorList>
    </citation>
    <scope>NUCLEOTIDE SEQUENCE [LARGE SCALE GENOMIC DNA]</scope>
    <source>
        <strain evidence="10 11">DSM 5806</strain>
    </source>
</reference>
<dbReference type="RefSeq" id="WP_103080433.1">
    <property type="nucleotide sequence ID" value="NZ_CP021850.1"/>
</dbReference>
<evidence type="ECO:0000256" key="4">
    <source>
        <dbReference type="ARBA" id="ARBA00022840"/>
    </source>
</evidence>
<dbReference type="OrthoDB" id="2328604at2"/>
<keyword evidence="6 7" id="KW-0472">Membrane</keyword>
<dbReference type="Pfam" id="PF00664">
    <property type="entry name" value="ABC_membrane"/>
    <property type="match status" value="1"/>
</dbReference>
<dbReference type="InterPro" id="IPR036640">
    <property type="entry name" value="ABC1_TM_sf"/>
</dbReference>
<dbReference type="Gene3D" id="1.20.1560.10">
    <property type="entry name" value="ABC transporter type 1, transmembrane domain"/>
    <property type="match status" value="1"/>
</dbReference>
<dbReference type="GO" id="GO:0015421">
    <property type="term" value="F:ABC-type oligopeptide transporter activity"/>
    <property type="evidence" value="ECO:0007669"/>
    <property type="project" value="TreeGrafter"/>
</dbReference>
<dbReference type="SUPFAM" id="SSF52540">
    <property type="entry name" value="P-loop containing nucleoside triphosphate hydrolases"/>
    <property type="match status" value="1"/>
</dbReference>
<feature type="transmembrane region" description="Helical" evidence="7">
    <location>
        <begin position="20"/>
        <end position="48"/>
    </location>
</feature>
<evidence type="ECO:0000313" key="10">
    <source>
        <dbReference type="EMBL" id="PNU00817.1"/>
    </source>
</evidence>
<evidence type="ECO:0000256" key="3">
    <source>
        <dbReference type="ARBA" id="ARBA00022741"/>
    </source>
</evidence>
<dbReference type="Proteomes" id="UP000236151">
    <property type="component" value="Unassembled WGS sequence"/>
</dbReference>
<organism evidence="10 11">
    <name type="scientific">Clostridium thermosuccinogenes</name>
    <dbReference type="NCBI Taxonomy" id="84032"/>
    <lineage>
        <taxon>Bacteria</taxon>
        <taxon>Bacillati</taxon>
        <taxon>Bacillota</taxon>
        <taxon>Clostridia</taxon>
        <taxon>Eubacteriales</taxon>
        <taxon>Clostridiaceae</taxon>
        <taxon>Clostridium</taxon>
    </lineage>
</organism>
<dbReference type="PANTHER" id="PTHR43394:SF1">
    <property type="entry name" value="ATP-BINDING CASSETTE SUB-FAMILY B MEMBER 10, MITOCHONDRIAL"/>
    <property type="match status" value="1"/>
</dbReference>
<keyword evidence="4" id="KW-0067">ATP-binding</keyword>
<feature type="transmembrane region" description="Helical" evidence="7">
    <location>
        <begin position="174"/>
        <end position="192"/>
    </location>
</feature>
<dbReference type="InterPro" id="IPR003593">
    <property type="entry name" value="AAA+_ATPase"/>
</dbReference>
<evidence type="ECO:0000313" key="11">
    <source>
        <dbReference type="Proteomes" id="UP000236151"/>
    </source>
</evidence>
<dbReference type="InterPro" id="IPR003439">
    <property type="entry name" value="ABC_transporter-like_ATP-bd"/>
</dbReference>
<dbReference type="AlphaFoldDB" id="A0A2K2FPV7"/>
<protein>
    <recommendedName>
        <fullName evidence="12">ABC transporter ATP-binding protein</fullName>
    </recommendedName>
</protein>
<dbReference type="Gene3D" id="3.40.50.300">
    <property type="entry name" value="P-loop containing nucleotide triphosphate hydrolases"/>
    <property type="match status" value="1"/>
</dbReference>
<evidence type="ECO:0000259" key="9">
    <source>
        <dbReference type="PROSITE" id="PS50929"/>
    </source>
</evidence>
<feature type="transmembrane region" description="Helical" evidence="7">
    <location>
        <begin position="263"/>
        <end position="281"/>
    </location>
</feature>
<proteinExistence type="predicted"/>
<dbReference type="SUPFAM" id="SSF90123">
    <property type="entry name" value="ABC transporter transmembrane region"/>
    <property type="match status" value="1"/>
</dbReference>
<feature type="domain" description="ABC transporter" evidence="8">
    <location>
        <begin position="351"/>
        <end position="591"/>
    </location>
</feature>
<dbReference type="InterPro" id="IPR017871">
    <property type="entry name" value="ABC_transporter-like_CS"/>
</dbReference>
<dbReference type="SMART" id="SM00382">
    <property type="entry name" value="AAA"/>
    <property type="match status" value="1"/>
</dbReference>
<accession>A0A2K2FPV7</accession>
<feature type="transmembrane region" description="Helical" evidence="7">
    <location>
        <begin position="293"/>
        <end position="313"/>
    </location>
</feature>
<feature type="transmembrane region" description="Helical" evidence="7">
    <location>
        <begin position="143"/>
        <end position="168"/>
    </location>
</feature>
<keyword evidence="3" id="KW-0547">Nucleotide-binding</keyword>
<evidence type="ECO:0000259" key="8">
    <source>
        <dbReference type="PROSITE" id="PS50893"/>
    </source>
</evidence>
<keyword evidence="2 7" id="KW-0812">Transmembrane</keyword>
<evidence type="ECO:0000256" key="6">
    <source>
        <dbReference type="ARBA" id="ARBA00023136"/>
    </source>
</evidence>
<keyword evidence="11" id="KW-1185">Reference proteome</keyword>
<feature type="transmembrane region" description="Helical" evidence="7">
    <location>
        <begin position="68"/>
        <end position="89"/>
    </location>
</feature>